<keyword evidence="1" id="KW-0812">Transmembrane</keyword>
<protein>
    <submittedName>
        <fullName evidence="2">Uncharacterized protein</fullName>
    </submittedName>
</protein>
<keyword evidence="3" id="KW-1185">Reference proteome</keyword>
<sequence>GERRAGAVTRANAAAGAAGLAGAWCFAAPAPPSPLPPPGPFRALILFLLAPIVARCYGRTLGFPRRPLDAVLLWLTDLAGGEVDPLAASEEESSDNARHGRA</sequence>
<accession>A0ABN9QXF0</accession>
<evidence type="ECO:0000313" key="3">
    <source>
        <dbReference type="Proteomes" id="UP001189429"/>
    </source>
</evidence>
<evidence type="ECO:0000256" key="1">
    <source>
        <dbReference type="SAM" id="Phobius"/>
    </source>
</evidence>
<keyword evidence="1" id="KW-1133">Transmembrane helix</keyword>
<name>A0ABN9QXF0_9DINO</name>
<dbReference type="EMBL" id="CAUYUJ010004803">
    <property type="protein sequence ID" value="CAK0811031.1"/>
    <property type="molecule type" value="Genomic_DNA"/>
</dbReference>
<feature type="transmembrane region" description="Helical" evidence="1">
    <location>
        <begin position="12"/>
        <end position="29"/>
    </location>
</feature>
<gene>
    <name evidence="2" type="ORF">PCOR1329_LOCUS15788</name>
</gene>
<keyword evidence="1" id="KW-0472">Membrane</keyword>
<feature type="transmembrane region" description="Helical" evidence="1">
    <location>
        <begin position="41"/>
        <end position="58"/>
    </location>
</feature>
<comment type="caution">
    <text evidence="2">The sequence shown here is derived from an EMBL/GenBank/DDBJ whole genome shotgun (WGS) entry which is preliminary data.</text>
</comment>
<organism evidence="2 3">
    <name type="scientific">Prorocentrum cordatum</name>
    <dbReference type="NCBI Taxonomy" id="2364126"/>
    <lineage>
        <taxon>Eukaryota</taxon>
        <taxon>Sar</taxon>
        <taxon>Alveolata</taxon>
        <taxon>Dinophyceae</taxon>
        <taxon>Prorocentrales</taxon>
        <taxon>Prorocentraceae</taxon>
        <taxon>Prorocentrum</taxon>
    </lineage>
</organism>
<evidence type="ECO:0000313" key="2">
    <source>
        <dbReference type="EMBL" id="CAK0811031.1"/>
    </source>
</evidence>
<dbReference type="Proteomes" id="UP001189429">
    <property type="component" value="Unassembled WGS sequence"/>
</dbReference>
<reference evidence="2" key="1">
    <citation type="submission" date="2023-10" db="EMBL/GenBank/DDBJ databases">
        <authorList>
            <person name="Chen Y."/>
            <person name="Shah S."/>
            <person name="Dougan E. K."/>
            <person name="Thang M."/>
            <person name="Chan C."/>
        </authorList>
    </citation>
    <scope>NUCLEOTIDE SEQUENCE [LARGE SCALE GENOMIC DNA]</scope>
</reference>
<feature type="non-terminal residue" evidence="2">
    <location>
        <position position="1"/>
    </location>
</feature>
<proteinExistence type="predicted"/>